<dbReference type="SUPFAM" id="SSF52540">
    <property type="entry name" value="P-loop containing nucleoside triphosphate hydrolases"/>
    <property type="match status" value="2"/>
</dbReference>
<dbReference type="PROSITE" id="PS51192">
    <property type="entry name" value="HELICASE_ATP_BIND_1"/>
    <property type="match status" value="1"/>
</dbReference>
<dbReference type="CDD" id="cd17919">
    <property type="entry name" value="DEXHc_Snf"/>
    <property type="match status" value="1"/>
</dbReference>
<dbReference type="Gene3D" id="3.40.50.300">
    <property type="entry name" value="P-loop containing nucleotide triphosphate hydrolases"/>
    <property type="match status" value="1"/>
</dbReference>
<evidence type="ECO:0000259" key="3">
    <source>
        <dbReference type="PROSITE" id="PS51192"/>
    </source>
</evidence>
<dbReference type="InterPro" id="IPR001650">
    <property type="entry name" value="Helicase_C-like"/>
</dbReference>
<dbReference type="Pfam" id="PF00271">
    <property type="entry name" value="Helicase_C"/>
    <property type="match status" value="1"/>
</dbReference>
<dbReference type="CDD" id="cd18793">
    <property type="entry name" value="SF2_C_SNF"/>
    <property type="match status" value="1"/>
</dbReference>
<dbReference type="EMBL" id="GGEC01027813">
    <property type="protein sequence ID" value="MBX08297.1"/>
    <property type="molecule type" value="Transcribed_RNA"/>
</dbReference>
<accession>A0A2P2KRJ5</accession>
<organism evidence="5">
    <name type="scientific">Rhizophora mucronata</name>
    <name type="common">Asiatic mangrove</name>
    <dbReference type="NCBI Taxonomy" id="61149"/>
    <lineage>
        <taxon>Eukaryota</taxon>
        <taxon>Viridiplantae</taxon>
        <taxon>Streptophyta</taxon>
        <taxon>Embryophyta</taxon>
        <taxon>Tracheophyta</taxon>
        <taxon>Spermatophyta</taxon>
        <taxon>Magnoliopsida</taxon>
        <taxon>eudicotyledons</taxon>
        <taxon>Gunneridae</taxon>
        <taxon>Pentapetalae</taxon>
        <taxon>rosids</taxon>
        <taxon>fabids</taxon>
        <taxon>Malpighiales</taxon>
        <taxon>Rhizophoraceae</taxon>
        <taxon>Rhizophora</taxon>
    </lineage>
</organism>
<dbReference type="Gene3D" id="3.40.50.10810">
    <property type="entry name" value="Tandem AAA-ATPase domain"/>
    <property type="match status" value="1"/>
</dbReference>
<dbReference type="InterPro" id="IPR000330">
    <property type="entry name" value="SNF2_N"/>
</dbReference>
<dbReference type="FunFam" id="3.40.50.10810:FF:000038">
    <property type="entry name" value="Protein CHROMATIN REMODELING 19 isoform A"/>
    <property type="match status" value="1"/>
</dbReference>
<dbReference type="PANTHER" id="PTHR10799">
    <property type="entry name" value="SNF2/RAD54 HELICASE FAMILY"/>
    <property type="match status" value="1"/>
</dbReference>
<evidence type="ECO:0000313" key="5">
    <source>
        <dbReference type="EMBL" id="MBX08297.1"/>
    </source>
</evidence>
<feature type="region of interest" description="Disordered" evidence="2">
    <location>
        <begin position="116"/>
        <end position="136"/>
    </location>
</feature>
<feature type="domain" description="Helicase ATP-binding" evidence="3">
    <location>
        <begin position="238"/>
        <end position="416"/>
    </location>
</feature>
<dbReference type="InterPro" id="IPR038718">
    <property type="entry name" value="SNF2-like_sf"/>
</dbReference>
<dbReference type="InterPro" id="IPR049730">
    <property type="entry name" value="SNF2/RAD54-like_C"/>
</dbReference>
<reference evidence="5" key="1">
    <citation type="submission" date="2018-02" db="EMBL/GenBank/DDBJ databases">
        <title>Rhizophora mucronata_Transcriptome.</title>
        <authorList>
            <person name="Meera S.P."/>
            <person name="Sreeshan A."/>
            <person name="Augustine A."/>
        </authorList>
    </citation>
    <scope>NUCLEOTIDE SEQUENCE</scope>
    <source>
        <tissue evidence="5">Leaf</tissue>
    </source>
</reference>
<proteinExistence type="predicted"/>
<dbReference type="SMART" id="SM00487">
    <property type="entry name" value="DEXDc"/>
    <property type="match status" value="1"/>
</dbReference>
<dbReference type="SMART" id="SM00490">
    <property type="entry name" value="HELICc"/>
    <property type="match status" value="1"/>
</dbReference>
<dbReference type="PROSITE" id="PS51194">
    <property type="entry name" value="HELICASE_CTER"/>
    <property type="match status" value="1"/>
</dbReference>
<feature type="region of interest" description="Disordered" evidence="2">
    <location>
        <begin position="1"/>
        <end position="57"/>
    </location>
</feature>
<dbReference type="Pfam" id="PF00176">
    <property type="entry name" value="SNF2-rel_dom"/>
    <property type="match status" value="1"/>
</dbReference>
<protein>
    <submittedName>
        <fullName evidence="5">Uncharacterized protein MANES_15G141500</fullName>
    </submittedName>
</protein>
<sequence>MKRDFDEISDEEWAEHDFKPSRVLGVTQHNRKQPKSYPPPPPPHIESFAFRKSSESYDPEDAAAVVPLISDDDDDCIDITEPVKALEDVDNLDDDDDDDDDVVEEVRPAANRSRRFVIDDDEQEDEEKVEEEEKEKELTEVYDIDSSDGELGLEMGEDVEEDDVVGVALQKCSKISAELKRELYGSATTSCQRYAEVFASSVRIVTQNDINKACAVEDSNFQPILKPYQLVGVNFLLLLYHKGIGGAILADEMGLGKTIQAITYLMLLKHINNDPGPHLVVCPASVLENWERELKKWCPSFSILQYHGANRSAYSKELSSLAKSGLPPPFNVLLVCYSLFERHSVQQKDDRKILKRWKWSCVLMDEAHALKDKNSYRWKNLMSIAKNANQRLMLTGTPLQNDLHELWSLLEFMMPDLFATEDVDLKRLLNAEDRDLIGHMKSILGPFILRRLKSDVMQQLVPKIQQVEYVTMEKNQEFAYKEAIEEYRAVSRAHLAKMPDVNLKTVVKVFPRRQISNYFVQFRKIANHPLLVRRIYSDDDIVRFAKRLHPMGAFGFQCTLDRVIDELKGYNDFSIHQILLHHGVNDVKGILSEKHVMLSAKCRALAELLPVLRKGRHRVLIFSQWTSMLDLLEWMLDIIGLTYRRLDGSTQVTDRQTIVDAFNNDASIFACLLSTRAGGQGLNLTGADTVVIHDMDFNPQIDRQAEDRCHRIGQTKPVTIYRLVTKGTVDENVYEIAKRKLNLDAAVLESGVELDNKNNTSEKSMGEILSSLLMG</sequence>
<dbReference type="GO" id="GO:0016787">
    <property type="term" value="F:hydrolase activity"/>
    <property type="evidence" value="ECO:0007669"/>
    <property type="project" value="UniProtKB-KW"/>
</dbReference>
<name>A0A2P2KRJ5_RHIMU</name>
<feature type="compositionally biased region" description="Acidic residues" evidence="2">
    <location>
        <begin position="119"/>
        <end position="136"/>
    </location>
</feature>
<keyword evidence="1" id="KW-0378">Hydrolase</keyword>
<evidence type="ECO:0000259" key="4">
    <source>
        <dbReference type="PROSITE" id="PS51194"/>
    </source>
</evidence>
<dbReference type="InterPro" id="IPR014001">
    <property type="entry name" value="Helicase_ATP-bd"/>
</dbReference>
<evidence type="ECO:0000256" key="2">
    <source>
        <dbReference type="SAM" id="MobiDB-lite"/>
    </source>
</evidence>
<evidence type="ECO:0000256" key="1">
    <source>
        <dbReference type="ARBA" id="ARBA00022801"/>
    </source>
</evidence>
<dbReference type="GO" id="GO:0005524">
    <property type="term" value="F:ATP binding"/>
    <property type="evidence" value="ECO:0007669"/>
    <property type="project" value="InterPro"/>
</dbReference>
<dbReference type="AlphaFoldDB" id="A0A2P2KRJ5"/>
<dbReference type="InterPro" id="IPR027417">
    <property type="entry name" value="P-loop_NTPase"/>
</dbReference>
<feature type="domain" description="Helicase C-terminal" evidence="4">
    <location>
        <begin position="604"/>
        <end position="766"/>
    </location>
</feature>